<evidence type="ECO:0000313" key="2">
    <source>
        <dbReference type="Proteomes" id="UP000694700"/>
    </source>
</evidence>
<sequence length="79" mass="8688">MQSAKVGCINRQTDLKQTSSTPLIKITFAHFSVCCVKRIVCIVGGGPASFYTAQQLLKVCMPHHIHTFSGNISSSIRFF</sequence>
<proteinExistence type="predicted"/>
<evidence type="ECO:0000313" key="1">
    <source>
        <dbReference type="Ensembl" id="ENSCCRP00015076523.1"/>
    </source>
</evidence>
<reference evidence="1" key="1">
    <citation type="submission" date="2025-08" db="UniProtKB">
        <authorList>
            <consortium name="Ensembl"/>
        </authorList>
    </citation>
    <scope>IDENTIFICATION</scope>
</reference>
<organism evidence="1 2">
    <name type="scientific">Cyprinus carpio</name>
    <name type="common">Common carp</name>
    <dbReference type="NCBI Taxonomy" id="7962"/>
    <lineage>
        <taxon>Eukaryota</taxon>
        <taxon>Metazoa</taxon>
        <taxon>Chordata</taxon>
        <taxon>Craniata</taxon>
        <taxon>Vertebrata</taxon>
        <taxon>Euteleostomi</taxon>
        <taxon>Actinopterygii</taxon>
        <taxon>Neopterygii</taxon>
        <taxon>Teleostei</taxon>
        <taxon>Ostariophysi</taxon>
        <taxon>Cypriniformes</taxon>
        <taxon>Cyprinidae</taxon>
        <taxon>Cyprininae</taxon>
        <taxon>Cyprinus</taxon>
    </lineage>
</organism>
<name>A0A8C1X6W1_CYPCA</name>
<accession>A0A8C1X6W1</accession>
<dbReference type="Ensembl" id="ENSCCRT00015079005.1">
    <property type="protein sequence ID" value="ENSCCRP00015076523.1"/>
    <property type="gene ID" value="ENSCCRG00015030952.1"/>
</dbReference>
<protein>
    <submittedName>
        <fullName evidence="1">Uncharacterized protein</fullName>
    </submittedName>
</protein>
<dbReference type="Gene3D" id="3.40.50.720">
    <property type="entry name" value="NAD(P)-binding Rossmann-like Domain"/>
    <property type="match status" value="1"/>
</dbReference>
<dbReference type="Proteomes" id="UP000694700">
    <property type="component" value="Unplaced"/>
</dbReference>
<dbReference type="AlphaFoldDB" id="A0A8C1X6W1"/>